<evidence type="ECO:0008006" key="3">
    <source>
        <dbReference type="Google" id="ProtNLM"/>
    </source>
</evidence>
<gene>
    <name evidence="1" type="ORF">FVW20_04695</name>
</gene>
<name>A0ABS0J1P4_9BACT</name>
<organism evidence="1 2">
    <name type="scientific">Nitratidesulfovibrio oxamicus</name>
    <dbReference type="NCBI Taxonomy" id="32016"/>
    <lineage>
        <taxon>Bacteria</taxon>
        <taxon>Pseudomonadati</taxon>
        <taxon>Thermodesulfobacteriota</taxon>
        <taxon>Desulfovibrionia</taxon>
        <taxon>Desulfovibrionales</taxon>
        <taxon>Desulfovibrionaceae</taxon>
        <taxon>Nitratidesulfovibrio</taxon>
    </lineage>
</organism>
<protein>
    <recommendedName>
        <fullName evidence="3">Lipoprotein</fullName>
    </recommendedName>
</protein>
<dbReference type="RefSeq" id="WP_196608504.1">
    <property type="nucleotide sequence ID" value="NZ_VRYY01000104.1"/>
</dbReference>
<keyword evidence="2" id="KW-1185">Reference proteome</keyword>
<accession>A0ABS0J1P4</accession>
<dbReference type="Proteomes" id="UP001194469">
    <property type="component" value="Unassembled WGS sequence"/>
</dbReference>
<proteinExistence type="predicted"/>
<reference evidence="1 2" key="1">
    <citation type="submission" date="2019-08" db="EMBL/GenBank/DDBJ databases">
        <authorList>
            <person name="Luo N."/>
        </authorList>
    </citation>
    <scope>NUCLEOTIDE SEQUENCE [LARGE SCALE GENOMIC DNA]</scope>
    <source>
        <strain evidence="1 2">NCIMB 9442</strain>
    </source>
</reference>
<sequence length="223" mass="24301">MRTHRGFIAFPVSGALLALLVLTLLVALPGCSQRQRGPAPLPEATIGVAAFTQPTAMADLLAGYIPEDQQRVSQETFADLDRTFGDILRAETKRVYSFAATKPSLAPQAEGRTGGRPQALAYWVEVGRKAEVDFLLVPQVVDMRERKGGDMGVTESASIMMDVFLIDVKGGTLVMRSNYDEKQMGLADNLLEVGKFVGRKGKWLSALDLAREGMRKAIKEFGL</sequence>
<dbReference type="EMBL" id="VRYY01000104">
    <property type="protein sequence ID" value="MBG3876341.1"/>
    <property type="molecule type" value="Genomic_DNA"/>
</dbReference>
<evidence type="ECO:0000313" key="2">
    <source>
        <dbReference type="Proteomes" id="UP001194469"/>
    </source>
</evidence>
<evidence type="ECO:0000313" key="1">
    <source>
        <dbReference type="EMBL" id="MBG3876341.1"/>
    </source>
</evidence>
<comment type="caution">
    <text evidence="1">The sequence shown here is derived from an EMBL/GenBank/DDBJ whole genome shotgun (WGS) entry which is preliminary data.</text>
</comment>